<dbReference type="EMBL" id="CP001016">
    <property type="protein sequence ID" value="ACB94440.1"/>
    <property type="molecule type" value="Genomic_DNA"/>
</dbReference>
<feature type="region of interest" description="Disordered" evidence="1">
    <location>
        <begin position="21"/>
        <end position="86"/>
    </location>
</feature>
<keyword evidence="4" id="KW-1185">Reference proteome</keyword>
<sequence length="86" mass="9043">MNKLFLSALIILGTLMSGTHSQAQTVADQASPPPGDHLLNAPYLTPTGETVAHPGESQSGGPTKLDQRIERQDDAIDKSICSNCGQ</sequence>
<evidence type="ECO:0000256" key="1">
    <source>
        <dbReference type="SAM" id="MobiDB-lite"/>
    </source>
</evidence>
<dbReference type="OrthoDB" id="8454416at2"/>
<feature type="chain" id="PRO_5002778773" evidence="2">
    <location>
        <begin position="24"/>
        <end position="86"/>
    </location>
</feature>
<dbReference type="Proteomes" id="UP000001695">
    <property type="component" value="Chromosome"/>
</dbReference>
<dbReference type="AlphaFoldDB" id="B2IH26"/>
<reference evidence="4" key="1">
    <citation type="submission" date="2008-03" db="EMBL/GenBank/DDBJ databases">
        <title>Complete sequence of chromosome of Beijerinckia indica subsp. indica ATCC 9039.</title>
        <authorList>
            <consortium name="US DOE Joint Genome Institute"/>
            <person name="Copeland A."/>
            <person name="Lucas S."/>
            <person name="Lapidus A."/>
            <person name="Glavina del Rio T."/>
            <person name="Dalin E."/>
            <person name="Tice H."/>
            <person name="Bruce D."/>
            <person name="Goodwin L."/>
            <person name="Pitluck S."/>
            <person name="LaButti K."/>
            <person name="Schmutz J."/>
            <person name="Larimer F."/>
            <person name="Land M."/>
            <person name="Hauser L."/>
            <person name="Kyrpides N."/>
            <person name="Mikhailova N."/>
            <person name="Dunfield P.F."/>
            <person name="Dedysh S.N."/>
            <person name="Liesack W."/>
            <person name="Saw J.H."/>
            <person name="Alam M."/>
            <person name="Chen Y."/>
            <person name="Murrell J.C."/>
            <person name="Richardson P."/>
        </authorList>
    </citation>
    <scope>NUCLEOTIDE SEQUENCE [LARGE SCALE GENOMIC DNA]</scope>
    <source>
        <strain evidence="4">ATCC 9039 / DSM 1715 / NCIMB 8712</strain>
    </source>
</reference>
<name>B2IH26_BEII9</name>
<evidence type="ECO:0000256" key="2">
    <source>
        <dbReference type="SAM" id="SignalP"/>
    </source>
</evidence>
<gene>
    <name evidence="3" type="ordered locus">Bind_0790</name>
</gene>
<organism evidence="3 4">
    <name type="scientific">Beijerinckia indica subsp. indica (strain ATCC 9039 / DSM 1715 / NCIMB 8712)</name>
    <dbReference type="NCBI Taxonomy" id="395963"/>
    <lineage>
        <taxon>Bacteria</taxon>
        <taxon>Pseudomonadati</taxon>
        <taxon>Pseudomonadota</taxon>
        <taxon>Alphaproteobacteria</taxon>
        <taxon>Hyphomicrobiales</taxon>
        <taxon>Beijerinckiaceae</taxon>
        <taxon>Beijerinckia</taxon>
    </lineage>
</organism>
<dbReference type="RefSeq" id="WP_012383797.1">
    <property type="nucleotide sequence ID" value="NC_010581.1"/>
</dbReference>
<keyword evidence="2" id="KW-0732">Signal</keyword>
<dbReference type="HOGENOM" id="CLU_2585700_0_0_5"/>
<evidence type="ECO:0000313" key="3">
    <source>
        <dbReference type="EMBL" id="ACB94440.1"/>
    </source>
</evidence>
<proteinExistence type="predicted"/>
<feature type="compositionally biased region" description="Basic and acidic residues" evidence="1">
    <location>
        <begin position="65"/>
        <end position="77"/>
    </location>
</feature>
<protein>
    <submittedName>
        <fullName evidence="3">Uncharacterized protein</fullName>
    </submittedName>
</protein>
<feature type="signal peptide" evidence="2">
    <location>
        <begin position="1"/>
        <end position="23"/>
    </location>
</feature>
<accession>B2IH26</accession>
<dbReference type="KEGG" id="bid:Bind_0790"/>
<reference evidence="3 4" key="2">
    <citation type="journal article" date="2010" name="J. Bacteriol.">
        <title>Complete genome sequence of Beijerinckia indica subsp. indica.</title>
        <authorList>
            <person name="Tamas I."/>
            <person name="Dedysh S.N."/>
            <person name="Liesack W."/>
            <person name="Stott M.B."/>
            <person name="Alam M."/>
            <person name="Murrell J.C."/>
            <person name="Dunfield P.F."/>
        </authorList>
    </citation>
    <scope>NUCLEOTIDE SEQUENCE [LARGE SCALE GENOMIC DNA]</scope>
    <source>
        <strain evidence="4">ATCC 9039 / DSM 1715 / NCIMB 8712</strain>
    </source>
</reference>
<evidence type="ECO:0000313" key="4">
    <source>
        <dbReference type="Proteomes" id="UP000001695"/>
    </source>
</evidence>